<sequence length="120" mass="13372">MSNGDNSTVNQSGISQELNEAIAKLSERYQRRQVYLEDGRHGDSLTCRDACDKDKIIKYILEEGEELDEIVWNIARHGRGSGGTAFILDALKGEVKLESNSNLGGRSRVEVTEAYAIKRI</sequence>
<dbReference type="AlphaFoldDB" id="A0A4V5SJL9"/>
<dbReference type="Proteomes" id="UP000306037">
    <property type="component" value="Unassembled WGS sequence"/>
</dbReference>
<evidence type="ECO:0000313" key="1">
    <source>
        <dbReference type="EMBL" id="TKH17151.1"/>
    </source>
</evidence>
<organism evidence="1 2">
    <name type="scientific">Bacillus wiedmannii</name>
    <dbReference type="NCBI Taxonomy" id="1890302"/>
    <lineage>
        <taxon>Bacteria</taxon>
        <taxon>Bacillati</taxon>
        <taxon>Bacillota</taxon>
        <taxon>Bacilli</taxon>
        <taxon>Bacillales</taxon>
        <taxon>Bacillaceae</taxon>
        <taxon>Bacillus</taxon>
        <taxon>Bacillus cereus group</taxon>
    </lineage>
</organism>
<gene>
    <name evidence="1" type="ORF">FC694_10080</name>
</gene>
<protein>
    <submittedName>
        <fullName evidence="1">Uncharacterized protein</fullName>
    </submittedName>
</protein>
<proteinExistence type="predicted"/>
<evidence type="ECO:0000313" key="2">
    <source>
        <dbReference type="Proteomes" id="UP000306037"/>
    </source>
</evidence>
<accession>A0A4V5SJL9</accession>
<name>A0A4V5SJL9_9BACI</name>
<dbReference type="EMBL" id="SZOM01000069">
    <property type="protein sequence ID" value="TKH17151.1"/>
    <property type="molecule type" value="Genomic_DNA"/>
</dbReference>
<comment type="caution">
    <text evidence="1">The sequence shown here is derived from an EMBL/GenBank/DDBJ whole genome shotgun (WGS) entry which is preliminary data.</text>
</comment>
<reference evidence="1 2" key="1">
    <citation type="journal article" date="2019" name="Environ. Microbiol.">
        <title>An active ?-lactamase is a part of an orchestrated cell wall stress resistance network of Bacillus subtilis and related rhizosphere species.</title>
        <authorList>
            <person name="Bucher T."/>
            <person name="Keren-Paz A."/>
            <person name="Hausser J."/>
            <person name="Olender T."/>
            <person name="Cytryn E."/>
            <person name="Kolodkin-Gal I."/>
        </authorList>
    </citation>
    <scope>NUCLEOTIDE SEQUENCE [LARGE SCALE GENOMIC DNA]</scope>
    <source>
        <strain evidence="1 2">I71</strain>
    </source>
</reference>
<dbReference type="RefSeq" id="WP_137051688.1">
    <property type="nucleotide sequence ID" value="NZ_SZOM01000069.1"/>
</dbReference>